<dbReference type="PATRIC" id="fig|200450.4.peg.765"/>
<accession>A0A0R2ZD06</accession>
<dbReference type="Proteomes" id="UP000183126">
    <property type="component" value="Chromosome I"/>
</dbReference>
<keyword evidence="1" id="KW-0472">Membrane</keyword>
<dbReference type="InterPro" id="IPR038522">
    <property type="entry name" value="T4/T6SS_DotU_sf"/>
</dbReference>
<dbReference type="Gene3D" id="1.25.40.590">
    <property type="entry name" value="Type IV / VI secretion system, DotU"/>
    <property type="match status" value="1"/>
</dbReference>
<dbReference type="AlphaFoldDB" id="A0A0R2ZD06"/>
<evidence type="ECO:0000259" key="2">
    <source>
        <dbReference type="Pfam" id="PF09850"/>
    </source>
</evidence>
<dbReference type="PANTHER" id="PTHR38033">
    <property type="entry name" value="MEMBRANE PROTEIN-RELATED"/>
    <property type="match status" value="1"/>
</dbReference>
<keyword evidence="6" id="KW-1185">Reference proteome</keyword>
<evidence type="ECO:0000256" key="1">
    <source>
        <dbReference type="SAM" id="Phobius"/>
    </source>
</evidence>
<feature type="transmembrane region" description="Helical" evidence="1">
    <location>
        <begin position="238"/>
        <end position="266"/>
    </location>
</feature>
<evidence type="ECO:0000313" key="4">
    <source>
        <dbReference type="EMBL" id="SDS76023.1"/>
    </source>
</evidence>
<sequence length="288" mass="31965">MNRDSDYPQDEKTVLLDRDGLGPVQGPLTDFPSPPRFEQLEDRMIYAAQAQGLQMFNAGLNPLVSAAWELLSQPHRLSASVGRESLHTLNERLSAGITQFETRALHEGADHAAVMSARYVICSVLDEAVATTSWGTAGDWSKMSLLSRFHNETFGGEKVFQLLERLSRDPLKHLALLELLYLCLSLGFEGRYRVMERGVVQLEAVRDGLYRQIRQVKGDPPPVLALPSATAPVRRKRLLLISAPWAGAVCLLGLLAMYSGFAWVLATERTKVLQPFQLSAPDLTRTPL</sequence>
<dbReference type="EMBL" id="LT629760">
    <property type="protein sequence ID" value="SDS76023.1"/>
    <property type="molecule type" value="Genomic_DNA"/>
</dbReference>
<evidence type="ECO:0000313" key="5">
    <source>
        <dbReference type="Proteomes" id="UP000052019"/>
    </source>
</evidence>
<organism evidence="3 5">
    <name type="scientific">Pseudomonas trivialis</name>
    <dbReference type="NCBI Taxonomy" id="200450"/>
    <lineage>
        <taxon>Bacteria</taxon>
        <taxon>Pseudomonadati</taxon>
        <taxon>Pseudomonadota</taxon>
        <taxon>Gammaproteobacteria</taxon>
        <taxon>Pseudomonadales</taxon>
        <taxon>Pseudomonadaceae</taxon>
        <taxon>Pseudomonas</taxon>
    </lineage>
</organism>
<dbReference type="InterPro" id="IPR017732">
    <property type="entry name" value="T4/T6SS_DotU"/>
</dbReference>
<dbReference type="PANTHER" id="PTHR38033:SF1">
    <property type="entry name" value="DOTU FAMILY TYPE IV_VI SECRETION SYSTEM PROTEIN"/>
    <property type="match status" value="1"/>
</dbReference>
<reference evidence="3 5" key="1">
    <citation type="submission" date="2015-02" db="EMBL/GenBank/DDBJ databases">
        <title>Two Pseudomonas sp. nov. isolated from raw milk.</title>
        <authorList>
            <person name="Wenning M."/>
            <person name="von Neubeck M."/>
            <person name="Huptas C."/>
            <person name="Scherer S."/>
        </authorList>
    </citation>
    <scope>NUCLEOTIDE SEQUENCE [LARGE SCALE GENOMIC DNA]</scope>
    <source>
        <strain evidence="3 5">DSM 14937</strain>
    </source>
</reference>
<gene>
    <name evidence="4" type="ORF">SAMN04490205_3547</name>
    <name evidence="3" type="ORF">TU79_19130</name>
</gene>
<reference evidence="4 6" key="2">
    <citation type="submission" date="2016-10" db="EMBL/GenBank/DDBJ databases">
        <authorList>
            <person name="Varghese N."/>
            <person name="Submissions S."/>
        </authorList>
    </citation>
    <scope>NUCLEOTIDE SEQUENCE [LARGE SCALE GENOMIC DNA]</scope>
    <source>
        <strain evidence="4 6">BS3111</strain>
    </source>
</reference>
<evidence type="ECO:0000313" key="3">
    <source>
        <dbReference type="EMBL" id="KRP58602.1"/>
    </source>
</evidence>
<dbReference type="Pfam" id="PF09850">
    <property type="entry name" value="DotU"/>
    <property type="match status" value="1"/>
</dbReference>
<dbReference type="EMBL" id="JYLK01000014">
    <property type="protein sequence ID" value="KRP58602.1"/>
    <property type="molecule type" value="Genomic_DNA"/>
</dbReference>
<dbReference type="NCBIfam" id="TIGR03349">
    <property type="entry name" value="IV_VI_DotU"/>
    <property type="match status" value="1"/>
</dbReference>
<dbReference type="RefSeq" id="WP_057009448.1">
    <property type="nucleotide sequence ID" value="NZ_JYLK01000014.1"/>
</dbReference>
<feature type="domain" description="Type IV / VI secretion system DotU" evidence="2">
    <location>
        <begin position="62"/>
        <end position="263"/>
    </location>
</feature>
<dbReference type="NCBIfam" id="NF038228">
    <property type="entry name" value="IcmH_DotU_IVB"/>
    <property type="match status" value="1"/>
</dbReference>
<dbReference type="OrthoDB" id="345640at2"/>
<evidence type="ECO:0000313" key="6">
    <source>
        <dbReference type="Proteomes" id="UP000183126"/>
    </source>
</evidence>
<protein>
    <submittedName>
        <fullName evidence="3">Membrane protein</fullName>
    </submittedName>
    <submittedName>
        <fullName evidence="4">Type VI secretion system protein ImpK</fullName>
    </submittedName>
</protein>
<name>A0A0R2ZD06_9PSED</name>
<keyword evidence="1" id="KW-1133">Transmembrane helix</keyword>
<dbReference type="Proteomes" id="UP000052019">
    <property type="component" value="Unassembled WGS sequence"/>
</dbReference>
<proteinExistence type="predicted"/>
<keyword evidence="1" id="KW-0812">Transmembrane</keyword>